<dbReference type="Gene3D" id="3.30.565.10">
    <property type="entry name" value="Histidine kinase-like ATPase, C-terminal domain"/>
    <property type="match status" value="1"/>
</dbReference>
<dbReference type="SMART" id="SM00388">
    <property type="entry name" value="HisKA"/>
    <property type="match status" value="1"/>
</dbReference>
<dbReference type="InterPro" id="IPR003661">
    <property type="entry name" value="HisK_dim/P_dom"/>
</dbReference>
<dbReference type="InterPro" id="IPR004358">
    <property type="entry name" value="Sig_transdc_His_kin-like_C"/>
</dbReference>
<evidence type="ECO:0000313" key="13">
    <source>
        <dbReference type="Proteomes" id="UP000681075"/>
    </source>
</evidence>
<evidence type="ECO:0000259" key="11">
    <source>
        <dbReference type="PROSITE" id="PS50109"/>
    </source>
</evidence>
<dbReference type="CDD" id="cd16922">
    <property type="entry name" value="HATPase_EvgS-ArcB-TorS-like"/>
    <property type="match status" value="1"/>
</dbReference>
<keyword evidence="9" id="KW-0902">Two-component regulatory system</keyword>
<keyword evidence="4" id="KW-0597">Phosphoprotein</keyword>
<dbReference type="InterPro" id="IPR036890">
    <property type="entry name" value="HATPase_C_sf"/>
</dbReference>
<evidence type="ECO:0000256" key="6">
    <source>
        <dbReference type="ARBA" id="ARBA00022741"/>
    </source>
</evidence>
<dbReference type="EMBL" id="BOPV01000001">
    <property type="protein sequence ID" value="GIL37884.1"/>
    <property type="molecule type" value="Genomic_DNA"/>
</dbReference>
<dbReference type="FunFam" id="1.10.287.130:FF:000038">
    <property type="entry name" value="Sensory transduction histidine kinase"/>
    <property type="match status" value="1"/>
</dbReference>
<name>A0A8S8X6W6_9PROT</name>
<dbReference type="Pfam" id="PF00512">
    <property type="entry name" value="HisKA"/>
    <property type="match status" value="1"/>
</dbReference>
<keyword evidence="7" id="KW-0418">Kinase</keyword>
<evidence type="ECO:0000256" key="4">
    <source>
        <dbReference type="ARBA" id="ARBA00022553"/>
    </source>
</evidence>
<dbReference type="RefSeq" id="WP_420240786.1">
    <property type="nucleotide sequence ID" value="NZ_BOPV01000001.1"/>
</dbReference>
<dbReference type="SUPFAM" id="SSF55874">
    <property type="entry name" value="ATPase domain of HSP90 chaperone/DNA topoisomerase II/histidine kinase"/>
    <property type="match status" value="1"/>
</dbReference>
<dbReference type="SUPFAM" id="SSF47384">
    <property type="entry name" value="Homodimeric domain of signal transducing histidine kinase"/>
    <property type="match status" value="1"/>
</dbReference>
<dbReference type="InterPro" id="IPR003594">
    <property type="entry name" value="HATPase_dom"/>
</dbReference>
<dbReference type="PRINTS" id="PR00344">
    <property type="entry name" value="BCTRLSENSOR"/>
</dbReference>
<feature type="domain" description="Histidine kinase" evidence="11">
    <location>
        <begin position="162"/>
        <end position="382"/>
    </location>
</feature>
<sequence>MASVFRVERLLLAAPTLSADATGGSAYDLLLDRPELPGVVVLSGDRIAGYVDRNSLLTRFAQHLMRDFHMKRPVTLLVDRTPLIVDADATIAELTERVSHDKPSALTAGFVILRQGRYAGVGDARDMLKLSVEEARKRSRELAEARDRAETASKAKSLFLANMSHELRTPLNAVIGFAQLLLSDKRKPLDLGHADYVRDIHESGQHLLDLINDVLDLSKAESGKLTLQEELSDLRSLVRSAMRLVQDRAEKAELALSSSLLDETVELICDPIKVKQILMNLLSNAVKFTPAGGSVTVVSRITETGDLEVAVIDTGVGMTEEQIPIALSTFGQIEHSLNRQHQGTGLGLPLTKQLLELHGGALEIDSAPGKGTTMRALFPAARVSLRAAVLEAC</sequence>
<dbReference type="CDD" id="cd00082">
    <property type="entry name" value="HisKA"/>
    <property type="match status" value="1"/>
</dbReference>
<keyword evidence="13" id="KW-1185">Reference proteome</keyword>
<dbReference type="Proteomes" id="UP000681075">
    <property type="component" value="Unassembled WGS sequence"/>
</dbReference>
<evidence type="ECO:0000256" key="2">
    <source>
        <dbReference type="ARBA" id="ARBA00004370"/>
    </source>
</evidence>
<gene>
    <name evidence="12" type="ORF">TMPK1_01210</name>
</gene>
<organism evidence="12 13">
    <name type="scientific">Roseiterribacter gracilis</name>
    <dbReference type="NCBI Taxonomy" id="2812848"/>
    <lineage>
        <taxon>Bacteria</taxon>
        <taxon>Pseudomonadati</taxon>
        <taxon>Pseudomonadota</taxon>
        <taxon>Alphaproteobacteria</taxon>
        <taxon>Rhodospirillales</taxon>
        <taxon>Roseiterribacteraceae</taxon>
        <taxon>Roseiterribacter</taxon>
    </lineage>
</organism>
<dbReference type="Pfam" id="PF02518">
    <property type="entry name" value="HATPase_c"/>
    <property type="match status" value="1"/>
</dbReference>
<dbReference type="InterPro" id="IPR046342">
    <property type="entry name" value="CBS_dom_sf"/>
</dbReference>
<dbReference type="SMART" id="SM00387">
    <property type="entry name" value="HATPase_c"/>
    <property type="match status" value="1"/>
</dbReference>
<keyword evidence="5" id="KW-0808">Transferase</keyword>
<protein>
    <recommendedName>
        <fullName evidence="3">histidine kinase</fullName>
        <ecNumber evidence="3">2.7.13.3</ecNumber>
    </recommendedName>
</protein>
<dbReference type="GO" id="GO:0000155">
    <property type="term" value="F:phosphorelay sensor kinase activity"/>
    <property type="evidence" value="ECO:0007669"/>
    <property type="project" value="InterPro"/>
</dbReference>
<dbReference type="GO" id="GO:0009927">
    <property type="term" value="F:histidine phosphotransfer kinase activity"/>
    <property type="evidence" value="ECO:0007669"/>
    <property type="project" value="TreeGrafter"/>
</dbReference>
<reference evidence="12" key="1">
    <citation type="submission" date="2021-02" db="EMBL/GenBank/DDBJ databases">
        <title>Genome sequence of Rhodospirillales sp. strain TMPK1 isolated from soil.</title>
        <authorList>
            <person name="Nakai R."/>
            <person name="Kusada H."/>
            <person name="Tamaki H."/>
        </authorList>
    </citation>
    <scope>NUCLEOTIDE SEQUENCE</scope>
    <source>
        <strain evidence="12">TMPK1</strain>
    </source>
</reference>
<keyword evidence="8" id="KW-0067">ATP-binding</keyword>
<comment type="subcellular location">
    <subcellularLocation>
        <location evidence="2">Membrane</location>
    </subcellularLocation>
</comment>
<evidence type="ECO:0000256" key="3">
    <source>
        <dbReference type="ARBA" id="ARBA00012438"/>
    </source>
</evidence>
<dbReference type="InterPro" id="IPR036097">
    <property type="entry name" value="HisK_dim/P_sf"/>
</dbReference>
<dbReference type="GO" id="GO:0005886">
    <property type="term" value="C:plasma membrane"/>
    <property type="evidence" value="ECO:0007669"/>
    <property type="project" value="TreeGrafter"/>
</dbReference>
<evidence type="ECO:0000256" key="9">
    <source>
        <dbReference type="ARBA" id="ARBA00023012"/>
    </source>
</evidence>
<keyword evidence="10" id="KW-0472">Membrane</keyword>
<dbReference type="PROSITE" id="PS50109">
    <property type="entry name" value="HIS_KIN"/>
    <property type="match status" value="1"/>
</dbReference>
<accession>A0A8S8X6W6</accession>
<evidence type="ECO:0000256" key="1">
    <source>
        <dbReference type="ARBA" id="ARBA00000085"/>
    </source>
</evidence>
<evidence type="ECO:0000256" key="8">
    <source>
        <dbReference type="ARBA" id="ARBA00022840"/>
    </source>
</evidence>
<dbReference type="AlphaFoldDB" id="A0A8S8X6W6"/>
<evidence type="ECO:0000313" key="12">
    <source>
        <dbReference type="EMBL" id="GIL37884.1"/>
    </source>
</evidence>
<dbReference type="Gene3D" id="1.10.287.130">
    <property type="match status" value="1"/>
</dbReference>
<dbReference type="PANTHER" id="PTHR43047:SF72">
    <property type="entry name" value="OSMOSENSING HISTIDINE PROTEIN KINASE SLN1"/>
    <property type="match status" value="1"/>
</dbReference>
<evidence type="ECO:0000256" key="10">
    <source>
        <dbReference type="ARBA" id="ARBA00023136"/>
    </source>
</evidence>
<dbReference type="PANTHER" id="PTHR43047">
    <property type="entry name" value="TWO-COMPONENT HISTIDINE PROTEIN KINASE"/>
    <property type="match status" value="1"/>
</dbReference>
<comment type="catalytic activity">
    <reaction evidence="1">
        <text>ATP + protein L-histidine = ADP + protein N-phospho-L-histidine.</text>
        <dbReference type="EC" id="2.7.13.3"/>
    </reaction>
</comment>
<proteinExistence type="predicted"/>
<dbReference type="EC" id="2.7.13.3" evidence="3"/>
<evidence type="ECO:0000256" key="7">
    <source>
        <dbReference type="ARBA" id="ARBA00022777"/>
    </source>
</evidence>
<dbReference type="SUPFAM" id="SSF54631">
    <property type="entry name" value="CBS-domain pair"/>
    <property type="match status" value="1"/>
</dbReference>
<evidence type="ECO:0000256" key="5">
    <source>
        <dbReference type="ARBA" id="ARBA00022679"/>
    </source>
</evidence>
<dbReference type="GO" id="GO:0005524">
    <property type="term" value="F:ATP binding"/>
    <property type="evidence" value="ECO:0007669"/>
    <property type="project" value="UniProtKB-KW"/>
</dbReference>
<comment type="caution">
    <text evidence="12">The sequence shown here is derived from an EMBL/GenBank/DDBJ whole genome shotgun (WGS) entry which is preliminary data.</text>
</comment>
<keyword evidence="6" id="KW-0547">Nucleotide-binding</keyword>
<dbReference type="InterPro" id="IPR005467">
    <property type="entry name" value="His_kinase_dom"/>
</dbReference>